<keyword evidence="6" id="KW-0547">Nucleotide-binding</keyword>
<dbReference type="InterPro" id="IPR000387">
    <property type="entry name" value="Tyr_Pase_dom"/>
</dbReference>
<evidence type="ECO:0000256" key="6">
    <source>
        <dbReference type="ARBA" id="ARBA00022741"/>
    </source>
</evidence>
<dbReference type="Gene3D" id="3.30.470.30">
    <property type="entry name" value="DNA ligase/mRNA capping enzyme"/>
    <property type="match status" value="1"/>
</dbReference>
<dbReference type="InterPro" id="IPR051029">
    <property type="entry name" value="mRNA_Capping_Enz/RNA_Phosphat"/>
</dbReference>
<keyword evidence="5" id="KW-0548">Nucleotidyltransferase</keyword>
<dbReference type="AlphaFoldDB" id="A0A7J6W4C7"/>
<evidence type="ECO:0000256" key="1">
    <source>
        <dbReference type="ARBA" id="ARBA00004123"/>
    </source>
</evidence>
<name>A0A7J6W4C7_THATH</name>
<evidence type="ECO:0000313" key="13">
    <source>
        <dbReference type="Proteomes" id="UP000554482"/>
    </source>
</evidence>
<keyword evidence="13" id="KW-1185">Reference proteome</keyword>
<comment type="caution">
    <text evidence="12">The sequence shown here is derived from an EMBL/GenBank/DDBJ whole genome shotgun (WGS) entry which is preliminary data.</text>
</comment>
<dbReference type="GO" id="GO:0005634">
    <property type="term" value="C:nucleus"/>
    <property type="evidence" value="ECO:0007669"/>
    <property type="project" value="UniProtKB-SubCell"/>
</dbReference>
<sequence length="874" mass="100394">MAISASLCKRVYPSPVHLSPEQVSNRLPLLPLPPQVVFNNSLPYSSQGILGYSPYGLLGCSPYGHQPIRRTPHQVSNKPPLLPLTTQQVFKYFPKVHLPPPQVFKKLPSLLPCHSNGYKPTEQVSKKPPLLPLPADPVCKKTPHQVQLPPLQEVSQKPPLLPLPADPVCKKTPHQVQLPPLQEVSQKPPHLQLPPLKEVLHKPPPLPSTADPVCKKTPHQVQLPPYQVVSEKPLLLPLPPDPVCKRPQLQLPLTPQVVSKKRSLGQLPLLEQVSKKPRCVKAKTCLPRGWLRCPSYGQPIDHIIPSKVPVSEYSDDELIKEPTNRYPLQKFLTLGTERKEIGLVINMTNNRYYQPLDWIEKGIKHVKIACKGENSIPDNASVNKFVFEVLKFMSEGQSKYILVHCTHGYNNTGYMIVHYLMRTRSISVTAALDIFAKARPPGIFKQNYIDELYACYHESKPQTVVCPSTPEWKNCLYPLDLNTIPMIDDDHDDGSNAPVCQTEKIHVTKNDDVLGDAITNEQQDVLREACYRLLKLDKGTKGHSQFPGSRPLSLTRNNLELLRKRYFYVTWSTVGTRYLMLITWDGCYLIDENFFFRRVHMRFPLKKIETGARKETHNFTLLDGEMVIDTVPETGKKERRYLIHDLIAINNMSIAHLPFHERWKMLEKQIIEPRNLERQFIHHSRIPNYRYDMETFRVRRKDFWPLSTVAKLLTDFIPKLSHEADGLIFQCWDDPYVPQARTDTGLLKWKYSYTVSFLFEIDKNNRQLLFLHERGQKKLMEGERIVFDKDLDPSEFSGRIIECSTVSNKVWKSLGIKTDKTVPNTTGAYFKVLKNLKTNITKNLLMNEVTETVRHPTYTSRQQTSNIVINHIQK</sequence>
<dbReference type="CDD" id="cd14502">
    <property type="entry name" value="RNA_5'-triphosphatase"/>
    <property type="match status" value="1"/>
</dbReference>
<dbReference type="SUPFAM" id="SSF56091">
    <property type="entry name" value="DNA ligase/mRNA capping enzyme, catalytic domain"/>
    <property type="match status" value="1"/>
</dbReference>
<dbReference type="Pfam" id="PF03919">
    <property type="entry name" value="mRNA_cap_C"/>
    <property type="match status" value="1"/>
</dbReference>
<keyword evidence="8" id="KW-0342">GTP-binding</keyword>
<comment type="subcellular location">
    <subcellularLocation>
        <location evidence="1">Nucleus</location>
    </subcellularLocation>
</comment>
<dbReference type="InterPro" id="IPR001339">
    <property type="entry name" value="mRNA_cap_enzyme_adenylation"/>
</dbReference>
<dbReference type="Proteomes" id="UP000554482">
    <property type="component" value="Unassembled WGS sequence"/>
</dbReference>
<dbReference type="PROSITE" id="PS50056">
    <property type="entry name" value="TYR_PHOSPHATASE_2"/>
    <property type="match status" value="1"/>
</dbReference>
<dbReference type="InterPro" id="IPR029021">
    <property type="entry name" value="Prot-tyrosine_phosphatase-like"/>
</dbReference>
<evidence type="ECO:0000256" key="5">
    <source>
        <dbReference type="ARBA" id="ARBA00022695"/>
    </source>
</evidence>
<dbReference type="InterPro" id="IPR000340">
    <property type="entry name" value="Dual-sp_phosphatase_cat-dom"/>
</dbReference>
<evidence type="ECO:0000256" key="4">
    <source>
        <dbReference type="ARBA" id="ARBA00022679"/>
    </source>
</evidence>
<evidence type="ECO:0000313" key="12">
    <source>
        <dbReference type="EMBL" id="KAF5192061.1"/>
    </source>
</evidence>
<dbReference type="InterPro" id="IPR013846">
    <property type="entry name" value="mRNA_cap_enzyme_C"/>
</dbReference>
<dbReference type="EMBL" id="JABWDY010021927">
    <property type="protein sequence ID" value="KAF5192061.1"/>
    <property type="molecule type" value="Genomic_DNA"/>
</dbReference>
<evidence type="ECO:0000256" key="8">
    <source>
        <dbReference type="ARBA" id="ARBA00023134"/>
    </source>
</evidence>
<evidence type="ECO:0000256" key="3">
    <source>
        <dbReference type="ARBA" id="ARBA00022664"/>
    </source>
</evidence>
<evidence type="ECO:0000256" key="9">
    <source>
        <dbReference type="ARBA" id="ARBA00023242"/>
    </source>
</evidence>
<dbReference type="Gene3D" id="2.40.50.140">
    <property type="entry name" value="Nucleic acid-binding proteins"/>
    <property type="match status" value="1"/>
</dbReference>
<dbReference type="Gene3D" id="3.90.190.10">
    <property type="entry name" value="Protein tyrosine phosphatase superfamily"/>
    <property type="match status" value="1"/>
</dbReference>
<dbReference type="GO" id="GO:0004484">
    <property type="term" value="F:mRNA guanylyltransferase activity"/>
    <property type="evidence" value="ECO:0007669"/>
    <property type="project" value="UniProtKB-EC"/>
</dbReference>
<dbReference type="GO" id="GO:0006370">
    <property type="term" value="P:7-methylguanosine mRNA capping"/>
    <property type="evidence" value="ECO:0007669"/>
    <property type="project" value="UniProtKB-KW"/>
</dbReference>
<dbReference type="Pfam" id="PF01331">
    <property type="entry name" value="mRNA_cap_enzyme"/>
    <property type="match status" value="1"/>
</dbReference>
<dbReference type="FunFam" id="3.30.470.30:FF:000005">
    <property type="entry name" value="mRNA capping enzyme, putative"/>
    <property type="match status" value="1"/>
</dbReference>
<evidence type="ECO:0000256" key="7">
    <source>
        <dbReference type="ARBA" id="ARBA00023042"/>
    </source>
</evidence>
<dbReference type="GO" id="GO:0016791">
    <property type="term" value="F:phosphatase activity"/>
    <property type="evidence" value="ECO:0007669"/>
    <property type="project" value="UniProtKB-ARBA"/>
</dbReference>
<dbReference type="GO" id="GO:0005525">
    <property type="term" value="F:GTP binding"/>
    <property type="evidence" value="ECO:0007669"/>
    <property type="project" value="UniProtKB-KW"/>
</dbReference>
<dbReference type="EC" id="2.7.7.50" evidence="2"/>
<dbReference type="Pfam" id="PF00782">
    <property type="entry name" value="DSPc"/>
    <property type="match status" value="1"/>
</dbReference>
<dbReference type="CDD" id="cd07895">
    <property type="entry name" value="Adenylation_mRNA_capping"/>
    <property type="match status" value="1"/>
</dbReference>
<protein>
    <recommendedName>
        <fullName evidence="2">mRNA guanylyltransferase</fullName>
        <ecNumber evidence="2">2.7.7.50</ecNumber>
    </recommendedName>
</protein>
<dbReference type="InterPro" id="IPR012340">
    <property type="entry name" value="NA-bd_OB-fold"/>
</dbReference>
<evidence type="ECO:0000256" key="2">
    <source>
        <dbReference type="ARBA" id="ARBA00012475"/>
    </source>
</evidence>
<dbReference type="SMART" id="SM00195">
    <property type="entry name" value="DSPc"/>
    <property type="match status" value="1"/>
</dbReference>
<dbReference type="InterPro" id="IPR020422">
    <property type="entry name" value="TYR_PHOSPHATASE_DUAL_dom"/>
</dbReference>
<accession>A0A7J6W4C7</accession>
<keyword evidence="3" id="KW-0507">mRNA processing</keyword>
<dbReference type="SUPFAM" id="SSF50249">
    <property type="entry name" value="Nucleic acid-binding proteins"/>
    <property type="match status" value="1"/>
</dbReference>
<proteinExistence type="predicted"/>
<feature type="domain" description="Tyrosine specific protein phosphatases" evidence="11">
    <location>
        <begin position="383"/>
        <end position="440"/>
    </location>
</feature>
<evidence type="ECO:0000259" key="11">
    <source>
        <dbReference type="PROSITE" id="PS50056"/>
    </source>
</evidence>
<dbReference type="PANTHER" id="PTHR10367">
    <property type="entry name" value="MRNA-CAPPING ENZYME"/>
    <property type="match status" value="1"/>
</dbReference>
<organism evidence="12 13">
    <name type="scientific">Thalictrum thalictroides</name>
    <name type="common">Rue-anemone</name>
    <name type="synonym">Anemone thalictroides</name>
    <dbReference type="NCBI Taxonomy" id="46969"/>
    <lineage>
        <taxon>Eukaryota</taxon>
        <taxon>Viridiplantae</taxon>
        <taxon>Streptophyta</taxon>
        <taxon>Embryophyta</taxon>
        <taxon>Tracheophyta</taxon>
        <taxon>Spermatophyta</taxon>
        <taxon>Magnoliopsida</taxon>
        <taxon>Ranunculales</taxon>
        <taxon>Ranunculaceae</taxon>
        <taxon>Thalictroideae</taxon>
        <taxon>Thalictrum</taxon>
    </lineage>
</organism>
<reference evidence="12 13" key="1">
    <citation type="submission" date="2020-06" db="EMBL/GenBank/DDBJ databases">
        <title>Transcriptomic and genomic resources for Thalictrum thalictroides and T. hernandezii: Facilitating candidate gene discovery in an emerging model plant lineage.</title>
        <authorList>
            <person name="Arias T."/>
            <person name="Riano-Pachon D.M."/>
            <person name="Di Stilio V.S."/>
        </authorList>
    </citation>
    <scope>NUCLEOTIDE SEQUENCE [LARGE SCALE GENOMIC DNA]</scope>
    <source>
        <strain evidence="13">cv. WT478/WT964</strain>
        <tissue evidence="12">Leaves</tissue>
    </source>
</reference>
<keyword evidence="7" id="KW-0506">mRNA capping</keyword>
<gene>
    <name evidence="12" type="ORF">FRX31_018350</name>
</gene>
<dbReference type="SUPFAM" id="SSF52799">
    <property type="entry name" value="(Phosphotyrosine protein) phosphatases II"/>
    <property type="match status" value="1"/>
</dbReference>
<dbReference type="OrthoDB" id="200924at2759"/>
<dbReference type="GO" id="GO:0005524">
    <property type="term" value="F:ATP binding"/>
    <property type="evidence" value="ECO:0007669"/>
    <property type="project" value="InterPro"/>
</dbReference>
<keyword evidence="4" id="KW-0808">Transferase</keyword>
<dbReference type="PANTHER" id="PTHR10367:SF17">
    <property type="entry name" value="MRNA-CAPPING ENZYME"/>
    <property type="match status" value="1"/>
</dbReference>
<evidence type="ECO:0000256" key="10">
    <source>
        <dbReference type="ARBA" id="ARBA00044624"/>
    </source>
</evidence>
<comment type="catalytic activity">
    <reaction evidence="10">
        <text>a 5'-end diphospho-ribonucleoside in mRNA + GTP + H(+) = a 5'-end (5'-triphosphoguanosine)-ribonucleoside in mRNA + diphosphate</text>
        <dbReference type="Rhea" id="RHEA:67012"/>
        <dbReference type="Rhea" id="RHEA-COMP:17165"/>
        <dbReference type="Rhea" id="RHEA-COMP:17166"/>
        <dbReference type="ChEBI" id="CHEBI:15378"/>
        <dbReference type="ChEBI" id="CHEBI:33019"/>
        <dbReference type="ChEBI" id="CHEBI:37565"/>
        <dbReference type="ChEBI" id="CHEBI:167616"/>
        <dbReference type="ChEBI" id="CHEBI:167617"/>
        <dbReference type="EC" id="2.7.7.50"/>
    </reaction>
    <physiologicalReaction direction="left-to-right" evidence="10">
        <dbReference type="Rhea" id="RHEA:67013"/>
    </physiologicalReaction>
</comment>
<keyword evidence="9" id="KW-0539">Nucleus</keyword>